<dbReference type="Pfam" id="PF01575">
    <property type="entry name" value="MaoC_dehydratas"/>
    <property type="match status" value="1"/>
</dbReference>
<proteinExistence type="predicted"/>
<dbReference type="EMBL" id="FXTY01000005">
    <property type="protein sequence ID" value="SMP26780.1"/>
    <property type="molecule type" value="Genomic_DNA"/>
</dbReference>
<gene>
    <name evidence="2" type="ORF">SAMN06265373_105312</name>
</gene>
<feature type="domain" description="MaoC-like" evidence="1">
    <location>
        <begin position="21"/>
        <end position="108"/>
    </location>
</feature>
<organism evidence="2 3">
    <name type="scientific">Shimia sagamensis</name>
    <dbReference type="NCBI Taxonomy" id="1566352"/>
    <lineage>
        <taxon>Bacteria</taxon>
        <taxon>Pseudomonadati</taxon>
        <taxon>Pseudomonadota</taxon>
        <taxon>Alphaproteobacteria</taxon>
        <taxon>Rhodobacterales</taxon>
        <taxon>Roseobacteraceae</taxon>
    </lineage>
</organism>
<dbReference type="CDD" id="cd03453">
    <property type="entry name" value="SAV4209_like"/>
    <property type="match status" value="1"/>
</dbReference>
<dbReference type="Gene3D" id="3.10.129.10">
    <property type="entry name" value="Hotdog Thioesterase"/>
    <property type="match status" value="1"/>
</dbReference>
<dbReference type="InterPro" id="IPR002539">
    <property type="entry name" value="MaoC-like_dom"/>
</dbReference>
<reference evidence="2 3" key="1">
    <citation type="submission" date="2017-05" db="EMBL/GenBank/DDBJ databases">
        <authorList>
            <person name="Varghese N."/>
            <person name="Submissions S."/>
        </authorList>
    </citation>
    <scope>NUCLEOTIDE SEQUENCE [LARGE SCALE GENOMIC DNA]</scope>
    <source>
        <strain evidence="2 3">DSM 29734</strain>
    </source>
</reference>
<dbReference type="PANTHER" id="PTHR43841:SF3">
    <property type="entry name" value="(3R)-HYDROXYACYL-ACP DEHYDRATASE SUBUNIT HADB"/>
    <property type="match status" value="1"/>
</dbReference>
<dbReference type="InterPro" id="IPR029069">
    <property type="entry name" value="HotDog_dom_sf"/>
</dbReference>
<evidence type="ECO:0000259" key="1">
    <source>
        <dbReference type="Pfam" id="PF01575"/>
    </source>
</evidence>
<keyword evidence="3" id="KW-1185">Reference proteome</keyword>
<sequence length="139" mass="14756">MTIIPTTAQVGDTLPELTFGPISRTTLALYAGASGDHNPIHIDLDFAQNAGMDDVFAHGMLSMAQLGRLATDWAGQDRMRALSTRFTAITPVGATITCSGTVVDRHEEHGRVLLTVKLAAHIDDGTQTLRGEAKICGTP</sequence>
<dbReference type="PANTHER" id="PTHR43841">
    <property type="entry name" value="3-HYDROXYACYL-THIOESTER DEHYDRATASE HTDX-RELATED"/>
    <property type="match status" value="1"/>
</dbReference>
<dbReference type="PRINTS" id="PR01483">
    <property type="entry name" value="FASYNTHASE"/>
</dbReference>
<protein>
    <submittedName>
        <fullName evidence="2">Acyl dehydratase</fullName>
    </submittedName>
</protein>
<name>A0ABY1P5J4_9RHOB</name>
<dbReference type="SUPFAM" id="SSF54637">
    <property type="entry name" value="Thioesterase/thiol ester dehydrase-isomerase"/>
    <property type="match status" value="1"/>
</dbReference>
<dbReference type="RefSeq" id="WP_283426715.1">
    <property type="nucleotide sequence ID" value="NZ_FXTY01000005.1"/>
</dbReference>
<evidence type="ECO:0000313" key="3">
    <source>
        <dbReference type="Proteomes" id="UP001157961"/>
    </source>
</evidence>
<accession>A0ABY1P5J4</accession>
<evidence type="ECO:0000313" key="2">
    <source>
        <dbReference type="EMBL" id="SMP26780.1"/>
    </source>
</evidence>
<dbReference type="Proteomes" id="UP001157961">
    <property type="component" value="Unassembled WGS sequence"/>
</dbReference>
<comment type="caution">
    <text evidence="2">The sequence shown here is derived from an EMBL/GenBank/DDBJ whole genome shotgun (WGS) entry which is preliminary data.</text>
</comment>
<dbReference type="InterPro" id="IPR003965">
    <property type="entry name" value="Fatty_acid_synthase"/>
</dbReference>